<reference evidence="3" key="1">
    <citation type="submission" date="2016-10" db="EMBL/GenBank/DDBJ databases">
        <authorList>
            <person name="Varghese N."/>
            <person name="Submissions S."/>
        </authorList>
    </citation>
    <scope>NUCLEOTIDE SEQUENCE [LARGE SCALE GENOMIC DNA]</scope>
    <source>
        <strain evidence="3">DSM 21368</strain>
    </source>
</reference>
<dbReference type="RefSeq" id="WP_089774122.1">
    <property type="nucleotide sequence ID" value="NZ_FNTX01000002.1"/>
</dbReference>
<evidence type="ECO:0000313" key="2">
    <source>
        <dbReference type="EMBL" id="SEE87289.1"/>
    </source>
</evidence>
<dbReference type="STRING" id="648782.SAMN04488554_3307"/>
<dbReference type="PROSITE" id="PS51257">
    <property type="entry name" value="PROKAR_LIPOPROTEIN"/>
    <property type="match status" value="1"/>
</dbReference>
<keyword evidence="1" id="KW-0732">Signal</keyword>
<evidence type="ECO:0008006" key="4">
    <source>
        <dbReference type="Google" id="ProtNLM"/>
    </source>
</evidence>
<accession>A0A1H5MCT7</accession>
<name>A0A1H5MCT7_9MICO</name>
<feature type="chain" id="PRO_5039067476" description="Lipoprotein" evidence="1">
    <location>
        <begin position="25"/>
        <end position="279"/>
    </location>
</feature>
<keyword evidence="3" id="KW-1185">Reference proteome</keyword>
<proteinExistence type="predicted"/>
<dbReference type="OrthoDB" id="5143472at2"/>
<evidence type="ECO:0000313" key="3">
    <source>
        <dbReference type="Proteomes" id="UP000199220"/>
    </source>
</evidence>
<dbReference type="EMBL" id="FNTX01000002">
    <property type="protein sequence ID" value="SEE87289.1"/>
    <property type="molecule type" value="Genomic_DNA"/>
</dbReference>
<organism evidence="2 3">
    <name type="scientific">Ruania alba</name>
    <dbReference type="NCBI Taxonomy" id="648782"/>
    <lineage>
        <taxon>Bacteria</taxon>
        <taxon>Bacillati</taxon>
        <taxon>Actinomycetota</taxon>
        <taxon>Actinomycetes</taxon>
        <taxon>Micrococcales</taxon>
        <taxon>Ruaniaceae</taxon>
        <taxon>Ruania</taxon>
    </lineage>
</organism>
<gene>
    <name evidence="2" type="ORF">SAMN04488554_3307</name>
</gene>
<dbReference type="Proteomes" id="UP000199220">
    <property type="component" value="Unassembled WGS sequence"/>
</dbReference>
<feature type="signal peptide" evidence="1">
    <location>
        <begin position="1"/>
        <end position="24"/>
    </location>
</feature>
<protein>
    <recommendedName>
        <fullName evidence="4">Lipoprotein</fullName>
    </recommendedName>
</protein>
<sequence>MHSLSARLGSVLGVLALTASLASCSVIGLEPNEPLACEGESAPTTAPGEARALLTVAEGTSAWDLVTVVYSDGVVVRAPDGSSAADVRAAAAAAESASPDATAAPATGSPWVSGYLLPCAVTELRERAEGAMFGGPEFGRVDLSGQEWTYLRYDNGISSASVEVHAYDLGFTEGLEWSERRARDKLREVTDLLRVNLVITGDEVPVAGVQLDGEMPDGAVLPSTWPGPTAEQLLGDAGCGAFADEGAIDAWTYAVTDGLGDAGADLHARALPPGVSGCN</sequence>
<dbReference type="AlphaFoldDB" id="A0A1H5MCT7"/>
<evidence type="ECO:0000256" key="1">
    <source>
        <dbReference type="SAM" id="SignalP"/>
    </source>
</evidence>